<dbReference type="Gene3D" id="3.40.50.1820">
    <property type="entry name" value="alpha/beta hydrolase"/>
    <property type="match status" value="1"/>
</dbReference>
<dbReference type="Proteomes" id="UP000288227">
    <property type="component" value="Unassembled WGS sequence"/>
</dbReference>
<dbReference type="SUPFAM" id="SSF53474">
    <property type="entry name" value="alpha/beta-Hydrolases"/>
    <property type="match status" value="1"/>
</dbReference>
<dbReference type="GO" id="GO:0016787">
    <property type="term" value="F:hydrolase activity"/>
    <property type="evidence" value="ECO:0007669"/>
    <property type="project" value="UniProtKB-KW"/>
</dbReference>
<dbReference type="PIRSF" id="PIRSF037442">
    <property type="entry name" value="UCP037442_abhydr"/>
    <property type="match status" value="1"/>
</dbReference>
<keyword evidence="4" id="KW-1185">Reference proteome</keyword>
<organism evidence="3 4">
    <name type="scientific">Chryseotalea sanaruensis</name>
    <dbReference type="NCBI Taxonomy" id="2482724"/>
    <lineage>
        <taxon>Bacteria</taxon>
        <taxon>Pseudomonadati</taxon>
        <taxon>Bacteroidota</taxon>
        <taxon>Cytophagia</taxon>
        <taxon>Cytophagales</taxon>
        <taxon>Chryseotaleaceae</taxon>
        <taxon>Chryseotalea</taxon>
    </lineage>
</organism>
<accession>A0A401UBR1</accession>
<evidence type="ECO:0000256" key="1">
    <source>
        <dbReference type="SAM" id="Phobius"/>
    </source>
</evidence>
<keyword evidence="1" id="KW-0472">Membrane</keyword>
<reference evidence="3 4" key="1">
    <citation type="submission" date="2018-11" db="EMBL/GenBank/DDBJ databases">
        <title>Chryseotalea sanarue gen. nov., sp., nov., a member of the family Cytophagaceae, isolated from a brackish lake in Hamamatsu Japan.</title>
        <authorList>
            <person name="Maejima Y."/>
            <person name="Iino T."/>
            <person name="Muraguchi Y."/>
            <person name="Fukuda K."/>
            <person name="Ohkuma M."/>
            <person name="Moriuchi R."/>
            <person name="Dohra H."/>
            <person name="Kimbara K."/>
            <person name="Shintani M."/>
        </authorList>
    </citation>
    <scope>NUCLEOTIDE SEQUENCE [LARGE SCALE GENOMIC DNA]</scope>
    <source>
        <strain evidence="3 4">Ys</strain>
    </source>
</reference>
<feature type="domain" description="Serine aminopeptidase S33" evidence="2">
    <location>
        <begin position="26"/>
        <end position="114"/>
    </location>
</feature>
<dbReference type="Pfam" id="PF12146">
    <property type="entry name" value="Hydrolase_4"/>
    <property type="match status" value="1"/>
</dbReference>
<gene>
    <name evidence="3" type="ORF">SanaruYs_25800</name>
</gene>
<protein>
    <submittedName>
        <fullName evidence="3">Alpha/beta fold hydrolase</fullName>
    </submittedName>
</protein>
<comment type="caution">
    <text evidence="3">The sequence shown here is derived from an EMBL/GenBank/DDBJ whole genome shotgun (WGS) entry which is preliminary data.</text>
</comment>
<dbReference type="InterPro" id="IPR017208">
    <property type="entry name" value="UCP037442_abhydr"/>
</dbReference>
<evidence type="ECO:0000259" key="2">
    <source>
        <dbReference type="Pfam" id="PF12146"/>
    </source>
</evidence>
<dbReference type="OrthoDB" id="9785076at2"/>
<keyword evidence="3" id="KW-0378">Hydrolase</keyword>
<keyword evidence="1" id="KW-1133">Transmembrane helix</keyword>
<dbReference type="RefSeq" id="WP_127122978.1">
    <property type="nucleotide sequence ID" value="NZ_BHXQ01000004.1"/>
</dbReference>
<sequence>MERIEIRQNVDHTLCGYWVTSSHNDLKGTILVCPAMGISAKFYINMSSWIAEQGYAILILDYRGVGLSAPATLKNFSADLNDWVADMEIAAGWLKHQHPQLPCIFLGHSIGGQLFGFINNKDLFSNAVFIATSTGYWFETKNRWKNFLLLKTIMPLSVFIWGFINAKFFKQGDNYPTGAGMQWRKWCMSPSYFGTETFRDTSNFYSFDKKITSIWFTDDPIANAKNVPKLLSFYKQAFTQSIQLIPSQFNLSKIGHTSFLSKRMKDKVWPVIVKHLD</sequence>
<dbReference type="AlphaFoldDB" id="A0A401UBR1"/>
<evidence type="ECO:0000313" key="3">
    <source>
        <dbReference type="EMBL" id="GCC52343.1"/>
    </source>
</evidence>
<evidence type="ECO:0000313" key="4">
    <source>
        <dbReference type="Proteomes" id="UP000288227"/>
    </source>
</evidence>
<dbReference type="InterPro" id="IPR022742">
    <property type="entry name" value="Hydrolase_4"/>
</dbReference>
<feature type="transmembrane region" description="Helical" evidence="1">
    <location>
        <begin position="147"/>
        <end position="164"/>
    </location>
</feature>
<name>A0A401UBR1_9BACT</name>
<keyword evidence="1" id="KW-0812">Transmembrane</keyword>
<dbReference type="EMBL" id="BHXQ01000004">
    <property type="protein sequence ID" value="GCC52343.1"/>
    <property type="molecule type" value="Genomic_DNA"/>
</dbReference>
<dbReference type="InterPro" id="IPR029058">
    <property type="entry name" value="AB_hydrolase_fold"/>
</dbReference>
<proteinExistence type="predicted"/>